<dbReference type="Proteomes" id="UP000823633">
    <property type="component" value="Unassembled WGS sequence"/>
</dbReference>
<dbReference type="InterPro" id="IPR019554">
    <property type="entry name" value="Soluble_ligand-bd"/>
</dbReference>
<dbReference type="PANTHER" id="PTHR33619">
    <property type="entry name" value="POLYSACCHARIDE EXPORT PROTEIN GFCE-RELATED"/>
    <property type="match status" value="1"/>
</dbReference>
<gene>
    <name evidence="3" type="ORF">IAC42_06200</name>
</gene>
<dbReference type="AlphaFoldDB" id="A0A9D9EAQ9"/>
<evidence type="ECO:0000256" key="1">
    <source>
        <dbReference type="SAM" id="Phobius"/>
    </source>
</evidence>
<feature type="domain" description="Soluble ligand binding" evidence="2">
    <location>
        <begin position="238"/>
        <end position="283"/>
    </location>
</feature>
<feature type="transmembrane region" description="Helical" evidence="1">
    <location>
        <begin position="491"/>
        <end position="515"/>
    </location>
</feature>
<reference evidence="3" key="1">
    <citation type="submission" date="2020-10" db="EMBL/GenBank/DDBJ databases">
        <authorList>
            <person name="Gilroy R."/>
        </authorList>
    </citation>
    <scope>NUCLEOTIDE SEQUENCE</scope>
    <source>
        <strain evidence="3">11167</strain>
    </source>
</reference>
<accession>A0A9D9EAQ9</accession>
<keyword evidence="1" id="KW-0472">Membrane</keyword>
<dbReference type="EMBL" id="JADIMU010000040">
    <property type="protein sequence ID" value="MBO8443335.1"/>
    <property type="molecule type" value="Genomic_DNA"/>
</dbReference>
<evidence type="ECO:0000313" key="4">
    <source>
        <dbReference type="Proteomes" id="UP000823633"/>
    </source>
</evidence>
<dbReference type="GO" id="GO:0015159">
    <property type="term" value="F:polysaccharide transmembrane transporter activity"/>
    <property type="evidence" value="ECO:0007669"/>
    <property type="project" value="InterPro"/>
</dbReference>
<keyword evidence="1" id="KW-0812">Transmembrane</keyword>
<comment type="caution">
    <text evidence="3">The sequence shown here is derived from an EMBL/GenBank/DDBJ whole genome shotgun (WGS) entry which is preliminary data.</text>
</comment>
<protein>
    <submittedName>
        <fullName evidence="3">SLBB domain-containing protein</fullName>
    </submittedName>
</protein>
<organism evidence="3 4">
    <name type="scientific">Candidatus Aphodenecus pullistercoris</name>
    <dbReference type="NCBI Taxonomy" id="2840669"/>
    <lineage>
        <taxon>Bacteria</taxon>
        <taxon>Pseudomonadati</taxon>
        <taxon>Spirochaetota</taxon>
        <taxon>Spirochaetia</taxon>
        <taxon>Spirochaetales</taxon>
        <taxon>Candidatus Aphodenecus</taxon>
    </lineage>
</organism>
<evidence type="ECO:0000259" key="2">
    <source>
        <dbReference type="Pfam" id="PF10531"/>
    </source>
</evidence>
<evidence type="ECO:0000313" key="3">
    <source>
        <dbReference type="EMBL" id="MBO8443335.1"/>
    </source>
</evidence>
<name>A0A9D9EAQ9_9SPIR</name>
<dbReference type="InterPro" id="IPR049712">
    <property type="entry name" value="Poly_export"/>
</dbReference>
<reference evidence="3" key="2">
    <citation type="journal article" date="2021" name="PeerJ">
        <title>Extensive microbial diversity within the chicken gut microbiome revealed by metagenomics and culture.</title>
        <authorList>
            <person name="Gilroy R."/>
            <person name="Ravi A."/>
            <person name="Getino M."/>
            <person name="Pursley I."/>
            <person name="Horton D.L."/>
            <person name="Alikhan N.F."/>
            <person name="Baker D."/>
            <person name="Gharbi K."/>
            <person name="Hall N."/>
            <person name="Watson M."/>
            <person name="Adriaenssens E.M."/>
            <person name="Foster-Nyarko E."/>
            <person name="Jarju S."/>
            <person name="Secka A."/>
            <person name="Antonio M."/>
            <person name="Oren A."/>
            <person name="Chaudhuri R.R."/>
            <person name="La Ragione R."/>
            <person name="Hildebrand F."/>
            <person name="Pallen M.J."/>
        </authorList>
    </citation>
    <scope>NUCLEOTIDE SEQUENCE</scope>
    <source>
        <strain evidence="3">11167</strain>
    </source>
</reference>
<dbReference type="Gene3D" id="3.10.560.10">
    <property type="entry name" value="Outer membrane lipoprotein wza domain like"/>
    <property type="match status" value="2"/>
</dbReference>
<dbReference type="Pfam" id="PF10531">
    <property type="entry name" value="SLBB"/>
    <property type="match status" value="2"/>
</dbReference>
<dbReference type="PANTHER" id="PTHR33619:SF3">
    <property type="entry name" value="POLYSACCHARIDE EXPORT PROTEIN GFCE-RELATED"/>
    <property type="match status" value="1"/>
</dbReference>
<feature type="domain" description="Soluble ligand binding" evidence="2">
    <location>
        <begin position="417"/>
        <end position="453"/>
    </location>
</feature>
<keyword evidence="1" id="KW-1133">Transmembrane helix</keyword>
<proteinExistence type="predicted"/>
<sequence>MSKRLYAILTIAILALLPLMADNQVVMSTRAQSLTSSAEADDTLSWQGYTDQLGLSVPVTMDYDLLQTKHLVTARGDASYPVTPGDIYQLNYLYNGSLVTVPVAVTHSDEVSVANIGSFSRLGKTFDEFRREVEGAVTSRYPYSSPSLSLTATGSFTVRVAGYVTSSQAVDAWGLTRLSDLAWYASDMASTRDVVVTHSDGTSAHYDLYAARLGGDSSQDPCLRAGDTVTFTRRGTTVTIAGSVARPGTYQILEGDGLRSVIDSYAQGLDSFADSSTVRVQRFEDGRYVEHIVSYEDDFALLDGDRIVVETMNTPMGSVTLEGALQSSDTTSSGNTVYGTMSTQYFFRFVPGDTIEDMLVSMSPYFTTFSDLDGCYMTRDGQSRPVSFRNILYGDDPAGDIVLENGDRFTIPFASQVVTVNGAVNNPGTYAYVPGKDVSYYVNLAGGLSSSARGLDKYKLYNSYGEKIDDASPITAETTIEMEVSNFERDLGIAVTSIGLVATILGIVTSVINIASGNT</sequence>